<dbReference type="Pfam" id="PF01613">
    <property type="entry name" value="Flavin_Reduct"/>
    <property type="match status" value="1"/>
</dbReference>
<dbReference type="GO" id="GO:0006208">
    <property type="term" value="P:pyrimidine nucleobase catabolic process"/>
    <property type="evidence" value="ECO:0007669"/>
    <property type="project" value="TreeGrafter"/>
</dbReference>
<dbReference type="RefSeq" id="WP_150448203.1">
    <property type="nucleotide sequence ID" value="NZ_VYSA01000001.1"/>
</dbReference>
<gene>
    <name evidence="3" type="ORF">F6B43_07645</name>
</gene>
<evidence type="ECO:0000313" key="4">
    <source>
        <dbReference type="Proteomes" id="UP000325827"/>
    </source>
</evidence>
<name>A0A5J5J8E0_9MICO</name>
<dbReference type="SMART" id="SM00903">
    <property type="entry name" value="Flavin_Reduct"/>
    <property type="match status" value="1"/>
</dbReference>
<proteinExistence type="predicted"/>
<evidence type="ECO:0000313" key="3">
    <source>
        <dbReference type="EMBL" id="KAA9111434.1"/>
    </source>
</evidence>
<evidence type="ECO:0000259" key="2">
    <source>
        <dbReference type="SMART" id="SM00903"/>
    </source>
</evidence>
<protein>
    <submittedName>
        <fullName evidence="3">Flavin reductase family protein</fullName>
    </submittedName>
</protein>
<dbReference type="InterPro" id="IPR012349">
    <property type="entry name" value="Split_barrel_FMN-bd"/>
</dbReference>
<keyword evidence="1" id="KW-0560">Oxidoreductase</keyword>
<dbReference type="EMBL" id="VYSA01000001">
    <property type="protein sequence ID" value="KAA9111434.1"/>
    <property type="molecule type" value="Genomic_DNA"/>
</dbReference>
<dbReference type="InterPro" id="IPR050268">
    <property type="entry name" value="NADH-dep_flavin_reductase"/>
</dbReference>
<organism evidence="3 4">
    <name type="scientific">Microbacterium rhizomatis</name>
    <dbReference type="NCBI Taxonomy" id="1631477"/>
    <lineage>
        <taxon>Bacteria</taxon>
        <taxon>Bacillati</taxon>
        <taxon>Actinomycetota</taxon>
        <taxon>Actinomycetes</taxon>
        <taxon>Micrococcales</taxon>
        <taxon>Microbacteriaceae</taxon>
        <taxon>Microbacterium</taxon>
    </lineage>
</organism>
<dbReference type="SUPFAM" id="SSF50475">
    <property type="entry name" value="FMN-binding split barrel"/>
    <property type="match status" value="1"/>
</dbReference>
<dbReference type="Proteomes" id="UP000325827">
    <property type="component" value="Unassembled WGS sequence"/>
</dbReference>
<dbReference type="GO" id="GO:0042602">
    <property type="term" value="F:riboflavin reductase (NADPH) activity"/>
    <property type="evidence" value="ECO:0007669"/>
    <property type="project" value="TreeGrafter"/>
</dbReference>
<dbReference type="PANTHER" id="PTHR30466:SF1">
    <property type="entry name" value="FMN REDUCTASE (NADH) RUTF"/>
    <property type="match status" value="1"/>
</dbReference>
<dbReference type="Gene3D" id="2.30.110.10">
    <property type="entry name" value="Electron Transport, Fmn-binding Protein, Chain A"/>
    <property type="match status" value="1"/>
</dbReference>
<evidence type="ECO:0000256" key="1">
    <source>
        <dbReference type="ARBA" id="ARBA00023002"/>
    </source>
</evidence>
<dbReference type="OrthoDB" id="8901155at2"/>
<comment type="caution">
    <text evidence="3">The sequence shown here is derived from an EMBL/GenBank/DDBJ whole genome shotgun (WGS) entry which is preliminary data.</text>
</comment>
<keyword evidence="4" id="KW-1185">Reference proteome</keyword>
<reference evidence="4" key="1">
    <citation type="submission" date="2019-09" db="EMBL/GenBank/DDBJ databases">
        <title>Mumia zhuanghuii sp. nov. isolated from the intestinal contents of plateau pika (Ochotona curzoniae) in the Qinghai-Tibet plateau of China.</title>
        <authorList>
            <person name="Tian Z."/>
        </authorList>
    </citation>
    <scope>NUCLEOTIDE SEQUENCE [LARGE SCALE GENOMIC DNA]</scope>
    <source>
        <strain evidence="4">JCM 30598</strain>
    </source>
</reference>
<dbReference type="GO" id="GO:0010181">
    <property type="term" value="F:FMN binding"/>
    <property type="evidence" value="ECO:0007669"/>
    <property type="project" value="InterPro"/>
</dbReference>
<feature type="domain" description="Flavin reductase like" evidence="2">
    <location>
        <begin position="34"/>
        <end position="180"/>
    </location>
</feature>
<dbReference type="PANTHER" id="PTHR30466">
    <property type="entry name" value="FLAVIN REDUCTASE"/>
    <property type="match status" value="1"/>
</dbReference>
<accession>A0A5J5J8E0</accession>
<dbReference type="InterPro" id="IPR002563">
    <property type="entry name" value="Flavin_Rdtase-like_dom"/>
</dbReference>
<sequence>MTHGTPADASAEHLAHSSGRSFGIVSADDFKSAFREHPGGVSLITADAGDGPVALTATSVASVSVDPPLLVFSVSALSSSAPTLAAAETVVVHLLEADQLPLAQLGATSGIDRFADTDAWTRLVTGEPVFHGVPRWIRARVLNRFDAGGSTVFVAHAVQVNVPDTHSGRGLVYVNRQWHHLGEHSRIEHP</sequence>
<dbReference type="AlphaFoldDB" id="A0A5J5J8E0"/>